<dbReference type="InterPro" id="IPR025645">
    <property type="entry name" value="DUF4349"/>
</dbReference>
<feature type="region of interest" description="Disordered" evidence="1">
    <location>
        <begin position="30"/>
        <end position="90"/>
    </location>
</feature>
<evidence type="ECO:0000256" key="1">
    <source>
        <dbReference type="SAM" id="MobiDB-lite"/>
    </source>
</evidence>
<protein>
    <submittedName>
        <fullName evidence="5">DUF4349 domain-containing protein</fullName>
    </submittedName>
</protein>
<accession>A0ABN3UF23</accession>
<feature type="chain" id="PRO_5046532825" evidence="3">
    <location>
        <begin position="25"/>
        <end position="339"/>
    </location>
</feature>
<keyword evidence="6" id="KW-1185">Reference proteome</keyword>
<gene>
    <name evidence="5" type="ORF">GCM10009867_05560</name>
</gene>
<organism evidence="5 6">
    <name type="scientific">Pedococcus aerophilus</name>
    <dbReference type="NCBI Taxonomy" id="436356"/>
    <lineage>
        <taxon>Bacteria</taxon>
        <taxon>Bacillati</taxon>
        <taxon>Actinomycetota</taxon>
        <taxon>Actinomycetes</taxon>
        <taxon>Micrococcales</taxon>
        <taxon>Intrasporangiaceae</taxon>
        <taxon>Pedococcus</taxon>
    </lineage>
</organism>
<proteinExistence type="predicted"/>
<evidence type="ECO:0000256" key="3">
    <source>
        <dbReference type="SAM" id="SignalP"/>
    </source>
</evidence>
<keyword evidence="2" id="KW-0472">Membrane</keyword>
<evidence type="ECO:0000313" key="5">
    <source>
        <dbReference type="EMBL" id="GAA2731597.1"/>
    </source>
</evidence>
<feature type="compositionally biased region" description="Low complexity" evidence="1">
    <location>
        <begin position="30"/>
        <end position="56"/>
    </location>
</feature>
<dbReference type="EMBL" id="BAAARN010000001">
    <property type="protein sequence ID" value="GAA2731597.1"/>
    <property type="molecule type" value="Genomic_DNA"/>
</dbReference>
<name>A0ABN3UF23_9MICO</name>
<keyword evidence="3" id="KW-0732">Signal</keyword>
<evidence type="ECO:0000259" key="4">
    <source>
        <dbReference type="Pfam" id="PF14257"/>
    </source>
</evidence>
<dbReference type="PROSITE" id="PS51257">
    <property type="entry name" value="PROKAR_LIPOPROTEIN"/>
    <property type="match status" value="1"/>
</dbReference>
<feature type="transmembrane region" description="Helical" evidence="2">
    <location>
        <begin position="296"/>
        <end position="322"/>
    </location>
</feature>
<feature type="domain" description="DUF4349" evidence="4">
    <location>
        <begin position="99"/>
        <end position="319"/>
    </location>
</feature>
<comment type="caution">
    <text evidence="5">The sequence shown here is derived from an EMBL/GenBank/DDBJ whole genome shotgun (WGS) entry which is preliminary data.</text>
</comment>
<dbReference type="Pfam" id="PF14257">
    <property type="entry name" value="DUF4349"/>
    <property type="match status" value="1"/>
</dbReference>
<keyword evidence="2" id="KW-0812">Transmembrane</keyword>
<evidence type="ECO:0000256" key="2">
    <source>
        <dbReference type="SAM" id="Phobius"/>
    </source>
</evidence>
<evidence type="ECO:0000313" key="6">
    <source>
        <dbReference type="Proteomes" id="UP001501326"/>
    </source>
</evidence>
<dbReference type="Proteomes" id="UP001501326">
    <property type="component" value="Unassembled WGS sequence"/>
</dbReference>
<feature type="signal peptide" evidence="3">
    <location>
        <begin position="1"/>
        <end position="24"/>
    </location>
</feature>
<keyword evidence="2" id="KW-1133">Transmembrane helix</keyword>
<sequence length="339" mass="34601">MFRDRPHRLLVGLSAALLAAVALAGCSGSSSNTSSAGSADGSAIGAEPAPGGAPDSASKEGSGTQPGTALRGSGDTATGSPAGTGTVDPAVLTAPGSTLARRATVALKVRNLSQTVAAVRSLSVASDGVVLAENIGTGGGYVPLEDRSKVSATTYGEITLSVPATKLDTVMAELGKLGTVIRSETSSEEVGKQIVDTESRLKTMRESVNRVRALMSKATDLTQIVNLEAEVSRRQADLEALESQLTALKSSVARSPIQISLTTESNVIAAPEEEDGTGFMAGLVGGWDAFTASVRVVLTIIGALVPFVAAFALVGVPLWLAWRRRRPVPTSPTVPTVLP</sequence>
<reference evidence="5 6" key="1">
    <citation type="journal article" date="2019" name="Int. J. Syst. Evol. Microbiol.">
        <title>The Global Catalogue of Microorganisms (GCM) 10K type strain sequencing project: providing services to taxonomists for standard genome sequencing and annotation.</title>
        <authorList>
            <consortium name="The Broad Institute Genomics Platform"/>
            <consortium name="The Broad Institute Genome Sequencing Center for Infectious Disease"/>
            <person name="Wu L."/>
            <person name="Ma J."/>
        </authorList>
    </citation>
    <scope>NUCLEOTIDE SEQUENCE [LARGE SCALE GENOMIC DNA]</scope>
    <source>
        <strain evidence="5 6">JCM 16378</strain>
    </source>
</reference>